<dbReference type="InterPro" id="IPR050131">
    <property type="entry name" value="Peptidase_S8_subtilisin-like"/>
</dbReference>
<dbReference type="Gene3D" id="2.60.120.380">
    <property type="match status" value="1"/>
</dbReference>
<dbReference type="PROSITE" id="PS00138">
    <property type="entry name" value="SUBTILASE_SER"/>
    <property type="match status" value="1"/>
</dbReference>
<dbReference type="SUPFAM" id="SSF52743">
    <property type="entry name" value="Subtilisin-like"/>
    <property type="match status" value="1"/>
</dbReference>
<feature type="domain" description="Peptidase S8/S53" evidence="9">
    <location>
        <begin position="169"/>
        <end position="589"/>
    </location>
</feature>
<evidence type="ECO:0000259" key="9">
    <source>
        <dbReference type="Pfam" id="PF00082"/>
    </source>
</evidence>
<evidence type="ECO:0000256" key="1">
    <source>
        <dbReference type="ARBA" id="ARBA00011073"/>
    </source>
</evidence>
<reference evidence="11 12" key="1">
    <citation type="submission" date="2020-08" db="EMBL/GenBank/DDBJ databases">
        <title>Sequencing the genomes of 1000 actinobacteria strains.</title>
        <authorList>
            <person name="Klenk H.-P."/>
        </authorList>
    </citation>
    <scope>NUCLEOTIDE SEQUENCE [LARGE SCALE GENOMIC DNA]</scope>
    <source>
        <strain evidence="11 12">DSM 44230</strain>
    </source>
</reference>
<dbReference type="InterPro" id="IPR015500">
    <property type="entry name" value="Peptidase_S8_subtilisin-rel"/>
</dbReference>
<dbReference type="AlphaFoldDB" id="A0A7W7FRY1"/>
<proteinExistence type="inferred from homology"/>
<dbReference type="PROSITE" id="PS00136">
    <property type="entry name" value="SUBTILASE_ASP"/>
    <property type="match status" value="1"/>
</dbReference>
<dbReference type="PRINTS" id="PR00723">
    <property type="entry name" value="SUBTILISIN"/>
</dbReference>
<keyword evidence="4 5" id="KW-0720">Serine protease</keyword>
<keyword evidence="8" id="KW-0732">Signal</keyword>
<sequence>MTTPLRPPRHPGAVLLLACSVLAAMSLTALPATAAPPGEAVKQLDKADRGRIAEARGAGQATVTLLVAAETGRAGDAEAELRELGGVVRASEPAVGYLKVDLPAEHAERAARLASVKAVDVDHLVRRENPRPDGAEQPIPQPAPGPATPRDNPYLPTRDIGAPGFGADGRGTTIAILDSGVDLDHPALATTSTGERKIVDWYTANSPTSGDGTWVQMSTKLHSGQFNAADRDWSAPATGGPYSFGLFREIAQDLGATGSEIGGDVNRDGDRADSWGVLQDTVTKQVRVDLDGDGDFTDETPMIDYKVKHDIGHFGQDRPQTPVLDRVAFVVQTDRSTYDGKATPYVSLGMASAAHGSHVAGIAAGNKLFGGAMAGGAPGAKLISVKACLATVACTSSGLVDGVLYAARNGADVVNISIGGLPGLNDGDNARAALYNRTIAEYKVQLFISAGNEGAGANTVGDPSVAADAVSVGSSITAETWLADYGSVVSAKQGLHPFSSRGPAENGGFKPNIIAPGAAISTVPPWQTPGPIAGTYPLPAGYSMFNGTSMASPQATGGAALLIGAHKAARGGARPDPALLRNAIYSTARFLPNLGAYEQGAGLMDVPAAFAALQRDPAPEVIKAEVGVKTVLSGQLAKPDVGVGIHDREGVQVGVGYTRTYTLTRTTGSPNRAWHRVEWLGNDGTFSSASSIRLPLNQPVTLPVRITPRTAGAHSALLRIDNPMTPGIDLFTLNSVFAPLELNAANGFTASASGEAGRNSTRSTFVRVPAGSTGLKIDFAGGGAPGKGQLRFLPFTPTGQPYEETGSRFCYLPDGGGGCPTGSPSSRTVLAPQPGVWEIVADARRTSDALAAPFTVTVAALAIKVQPDPDVVATAPLGRPVSREYALHSTMAAFTGRLAGGPLGSARTLRPTIAAGTQLSYEVTLPEGTSTLTVRTGNPADPGADLDLLVFDCSSGTCAQAGSSGGPTATEKVTISNPKAGRWRIEIDGYAVPTGSTAYDYLDLYAAPSLGAVEVSDTDQARPSGSTWTVPGTVTARSGLAPGRALRGELQVRTTAEGVAAISGVEVRATSG</sequence>
<evidence type="ECO:0000256" key="4">
    <source>
        <dbReference type="ARBA" id="ARBA00022825"/>
    </source>
</evidence>
<dbReference type="InterPro" id="IPR023827">
    <property type="entry name" value="Peptidase_S8_Asp-AS"/>
</dbReference>
<dbReference type="Pfam" id="PF00082">
    <property type="entry name" value="Peptidase_S8"/>
    <property type="match status" value="1"/>
</dbReference>
<keyword evidence="12" id="KW-1185">Reference proteome</keyword>
<evidence type="ECO:0000256" key="6">
    <source>
        <dbReference type="RuleBase" id="RU003355"/>
    </source>
</evidence>
<keyword evidence="3 5" id="KW-0378">Hydrolase</keyword>
<feature type="active site" description="Charge relay system" evidence="5">
    <location>
        <position position="549"/>
    </location>
</feature>
<dbReference type="PROSITE" id="PS51892">
    <property type="entry name" value="SUBTILASE"/>
    <property type="match status" value="1"/>
</dbReference>
<evidence type="ECO:0000259" key="10">
    <source>
        <dbReference type="Pfam" id="PF04151"/>
    </source>
</evidence>
<evidence type="ECO:0000313" key="11">
    <source>
        <dbReference type="EMBL" id="MBB4675577.1"/>
    </source>
</evidence>
<keyword evidence="2 5" id="KW-0645">Protease</keyword>
<name>A0A7W7FRY1_9PSEU</name>
<protein>
    <submittedName>
        <fullName evidence="11">Subtilisin family serine protease</fullName>
    </submittedName>
</protein>
<dbReference type="GO" id="GO:0004252">
    <property type="term" value="F:serine-type endopeptidase activity"/>
    <property type="evidence" value="ECO:0007669"/>
    <property type="project" value="UniProtKB-UniRule"/>
</dbReference>
<dbReference type="PANTHER" id="PTHR43806">
    <property type="entry name" value="PEPTIDASE S8"/>
    <property type="match status" value="1"/>
</dbReference>
<dbReference type="GO" id="GO:0006508">
    <property type="term" value="P:proteolysis"/>
    <property type="evidence" value="ECO:0007669"/>
    <property type="project" value="UniProtKB-KW"/>
</dbReference>
<evidence type="ECO:0000256" key="3">
    <source>
        <dbReference type="ARBA" id="ARBA00022801"/>
    </source>
</evidence>
<dbReference type="Pfam" id="PF04151">
    <property type="entry name" value="PPC"/>
    <property type="match status" value="1"/>
</dbReference>
<dbReference type="PANTHER" id="PTHR43806:SF11">
    <property type="entry name" value="CEREVISIN-RELATED"/>
    <property type="match status" value="1"/>
</dbReference>
<feature type="region of interest" description="Disordered" evidence="7">
    <location>
        <begin position="128"/>
        <end position="167"/>
    </location>
</feature>
<dbReference type="Gene3D" id="3.40.50.200">
    <property type="entry name" value="Peptidase S8/S53 domain"/>
    <property type="match status" value="2"/>
</dbReference>
<dbReference type="InterPro" id="IPR036852">
    <property type="entry name" value="Peptidase_S8/S53_dom_sf"/>
</dbReference>
<evidence type="ECO:0000313" key="12">
    <source>
        <dbReference type="Proteomes" id="UP000533598"/>
    </source>
</evidence>
<dbReference type="InterPro" id="IPR022398">
    <property type="entry name" value="Peptidase_S8_His-AS"/>
</dbReference>
<feature type="chain" id="PRO_5031045760" evidence="8">
    <location>
        <begin position="35"/>
        <end position="1072"/>
    </location>
</feature>
<dbReference type="InterPro" id="IPR023828">
    <property type="entry name" value="Peptidase_S8_Ser-AS"/>
</dbReference>
<evidence type="ECO:0000256" key="5">
    <source>
        <dbReference type="PROSITE-ProRule" id="PRU01240"/>
    </source>
</evidence>
<dbReference type="Proteomes" id="UP000533598">
    <property type="component" value="Unassembled WGS sequence"/>
</dbReference>
<evidence type="ECO:0000256" key="7">
    <source>
        <dbReference type="SAM" id="MobiDB-lite"/>
    </source>
</evidence>
<feature type="active site" description="Charge relay system" evidence="5">
    <location>
        <position position="178"/>
    </location>
</feature>
<organism evidence="11 12">
    <name type="scientific">Crossiella cryophila</name>
    <dbReference type="NCBI Taxonomy" id="43355"/>
    <lineage>
        <taxon>Bacteria</taxon>
        <taxon>Bacillati</taxon>
        <taxon>Actinomycetota</taxon>
        <taxon>Actinomycetes</taxon>
        <taxon>Pseudonocardiales</taxon>
        <taxon>Pseudonocardiaceae</taxon>
        <taxon>Crossiella</taxon>
    </lineage>
</organism>
<feature type="signal peptide" evidence="8">
    <location>
        <begin position="1"/>
        <end position="34"/>
    </location>
</feature>
<comment type="caution">
    <text evidence="11">The sequence shown here is derived from an EMBL/GenBank/DDBJ whole genome shotgun (WGS) entry which is preliminary data.</text>
</comment>
<feature type="active site" description="Charge relay system" evidence="5">
    <location>
        <position position="355"/>
    </location>
</feature>
<dbReference type="InterPro" id="IPR007280">
    <property type="entry name" value="Peptidase_C_arc/bac"/>
</dbReference>
<accession>A0A7W7FRY1</accession>
<dbReference type="EMBL" id="JACHMH010000001">
    <property type="protein sequence ID" value="MBB4675577.1"/>
    <property type="molecule type" value="Genomic_DNA"/>
</dbReference>
<gene>
    <name evidence="11" type="ORF">HNR67_001695</name>
</gene>
<feature type="domain" description="Peptidase C-terminal archaeal/bacterial" evidence="10">
    <location>
        <begin position="920"/>
        <end position="988"/>
    </location>
</feature>
<dbReference type="PROSITE" id="PS00137">
    <property type="entry name" value="SUBTILASE_HIS"/>
    <property type="match status" value="1"/>
</dbReference>
<comment type="similarity">
    <text evidence="1 5 6">Belongs to the peptidase S8 family.</text>
</comment>
<evidence type="ECO:0000256" key="2">
    <source>
        <dbReference type="ARBA" id="ARBA00022670"/>
    </source>
</evidence>
<dbReference type="InterPro" id="IPR000209">
    <property type="entry name" value="Peptidase_S8/S53_dom"/>
</dbReference>
<evidence type="ECO:0000256" key="8">
    <source>
        <dbReference type="SAM" id="SignalP"/>
    </source>
</evidence>